<dbReference type="GO" id="GO:0019521">
    <property type="term" value="P:D-gluconate metabolic process"/>
    <property type="evidence" value="ECO:0007669"/>
    <property type="project" value="UniProtKB-KW"/>
</dbReference>
<dbReference type="Pfam" id="PF02779">
    <property type="entry name" value="Transket_pyr"/>
    <property type="match status" value="1"/>
</dbReference>
<evidence type="ECO:0000313" key="18">
    <source>
        <dbReference type="EMBL" id="CAL4797047.1"/>
    </source>
</evidence>
<dbReference type="Pfam" id="PF00393">
    <property type="entry name" value="6PGD"/>
    <property type="match status" value="1"/>
</dbReference>
<dbReference type="Gene3D" id="3.40.50.970">
    <property type="match status" value="1"/>
</dbReference>
<accession>A0A9P1DHC9</accession>
<dbReference type="GO" id="GO:0006099">
    <property type="term" value="P:tricarboxylic acid cycle"/>
    <property type="evidence" value="ECO:0007669"/>
    <property type="project" value="TreeGrafter"/>
</dbReference>
<dbReference type="EMBL" id="CAMXCT030004613">
    <property type="protein sequence ID" value="CAL4797047.1"/>
    <property type="molecule type" value="Genomic_DNA"/>
</dbReference>
<feature type="domain" description="6-phosphogluconate dehydrogenase C-terminal" evidence="16">
    <location>
        <begin position="1205"/>
        <end position="1506"/>
    </location>
</feature>
<dbReference type="PRINTS" id="PR00076">
    <property type="entry name" value="6PGDHDRGNASE"/>
</dbReference>
<dbReference type="GO" id="GO:0004616">
    <property type="term" value="F:phosphogluconate dehydrogenase (decarboxylating) activity"/>
    <property type="evidence" value="ECO:0007669"/>
    <property type="project" value="UniProtKB-EC"/>
</dbReference>
<dbReference type="Gene3D" id="3.40.50.11610">
    <property type="entry name" value="Multifunctional 2-oxoglutarate metabolism enzyme, C-terminal domain"/>
    <property type="match status" value="1"/>
</dbReference>
<dbReference type="Pfam" id="PF03446">
    <property type="entry name" value="NAD_binding_2"/>
    <property type="match status" value="1"/>
</dbReference>
<keyword evidence="11" id="KW-0786">Thiamine pyrophosphate</keyword>
<keyword evidence="10" id="KW-0560">Oxidoreductase</keyword>
<name>A0A9P1DHC9_9DINO</name>
<comment type="catalytic activity">
    <reaction evidence="14">
        <text>6-phospho-D-gluconate + NADP(+) = D-ribulose 5-phosphate + CO2 + NADPH</text>
        <dbReference type="Rhea" id="RHEA:10116"/>
        <dbReference type="ChEBI" id="CHEBI:16526"/>
        <dbReference type="ChEBI" id="CHEBI:57783"/>
        <dbReference type="ChEBI" id="CHEBI:58121"/>
        <dbReference type="ChEBI" id="CHEBI:58349"/>
        <dbReference type="ChEBI" id="CHEBI:58759"/>
        <dbReference type="EC" id="1.1.1.44"/>
    </reaction>
</comment>
<dbReference type="GO" id="GO:0006098">
    <property type="term" value="P:pentose-phosphate shunt"/>
    <property type="evidence" value="ECO:0007669"/>
    <property type="project" value="UniProtKB-KW"/>
</dbReference>
<comment type="function">
    <text evidence="2">Catalyzes the oxidative decarboxylation of 6-phosphogluconate to ribulose 5-phosphate and CO(2), with concomitant reduction of NADP to NADPH.</text>
</comment>
<dbReference type="InterPro" id="IPR001017">
    <property type="entry name" value="DH_E1"/>
</dbReference>
<evidence type="ECO:0000256" key="7">
    <source>
        <dbReference type="ARBA" id="ARBA00013011"/>
    </source>
</evidence>
<dbReference type="Gene3D" id="3.40.50.12470">
    <property type="match status" value="1"/>
</dbReference>
<comment type="similarity">
    <text evidence="5">Belongs to the 6-phosphogluconate dehydrogenase family.</text>
</comment>
<evidence type="ECO:0000256" key="14">
    <source>
        <dbReference type="ARBA" id="ARBA00048640"/>
    </source>
</evidence>
<evidence type="ECO:0000256" key="2">
    <source>
        <dbReference type="ARBA" id="ARBA00002526"/>
    </source>
</evidence>
<dbReference type="InterPro" id="IPR006183">
    <property type="entry name" value="Pgluconate_DH"/>
</dbReference>
<dbReference type="Gene3D" id="3.40.50.720">
    <property type="entry name" value="NAD(P)-binding Rossmann-like Domain"/>
    <property type="match status" value="1"/>
</dbReference>
<dbReference type="Pfam" id="PF00676">
    <property type="entry name" value="E1_dh"/>
    <property type="match status" value="1"/>
</dbReference>
<dbReference type="InterPro" id="IPR008927">
    <property type="entry name" value="6-PGluconate_DH-like_C_sf"/>
</dbReference>
<dbReference type="SMART" id="SM01350">
    <property type="entry name" value="6PGD"/>
    <property type="match status" value="1"/>
</dbReference>
<dbReference type="Gene3D" id="1.20.5.320">
    <property type="entry name" value="6-Phosphogluconate Dehydrogenase, domain 3"/>
    <property type="match status" value="1"/>
</dbReference>
<dbReference type="EC" id="1.1.1.44" evidence="7"/>
<comment type="cofactor">
    <cofactor evidence="1">
        <name>thiamine diphosphate</name>
        <dbReference type="ChEBI" id="CHEBI:58937"/>
    </cofactor>
</comment>
<dbReference type="InterPro" id="IPR042179">
    <property type="entry name" value="KGD_C_sf"/>
</dbReference>
<evidence type="ECO:0000313" key="17">
    <source>
        <dbReference type="EMBL" id="CAI4009735.1"/>
    </source>
</evidence>
<evidence type="ECO:0000256" key="9">
    <source>
        <dbReference type="ARBA" id="ARBA00022857"/>
    </source>
</evidence>
<evidence type="ECO:0000259" key="15">
    <source>
        <dbReference type="SMART" id="SM00861"/>
    </source>
</evidence>
<reference evidence="17" key="1">
    <citation type="submission" date="2022-10" db="EMBL/GenBank/DDBJ databases">
        <authorList>
            <person name="Chen Y."/>
            <person name="Dougan E. K."/>
            <person name="Chan C."/>
            <person name="Rhodes N."/>
            <person name="Thang M."/>
        </authorList>
    </citation>
    <scope>NUCLEOTIDE SEQUENCE</scope>
</reference>
<dbReference type="InterPro" id="IPR031717">
    <property type="entry name" value="ODO-1/KGD_C"/>
</dbReference>
<protein>
    <recommendedName>
        <fullName evidence="8">6-phosphogluconate dehydrogenase, decarboxylating</fullName>
        <ecNumber evidence="7">1.1.1.44</ecNumber>
    </recommendedName>
</protein>
<dbReference type="GO" id="GO:0050661">
    <property type="term" value="F:NADP binding"/>
    <property type="evidence" value="ECO:0007669"/>
    <property type="project" value="InterPro"/>
</dbReference>
<comment type="caution">
    <text evidence="17">The sequence shown here is derived from an EMBL/GenBank/DDBJ whole genome shotgun (WGS) entry which is preliminary data.</text>
</comment>
<evidence type="ECO:0000256" key="1">
    <source>
        <dbReference type="ARBA" id="ARBA00001964"/>
    </source>
</evidence>
<dbReference type="Gene3D" id="1.10.1040.10">
    <property type="entry name" value="N-(1-d-carboxylethyl)-l-norvaline Dehydrogenase, domain 2"/>
    <property type="match status" value="1"/>
</dbReference>
<dbReference type="Pfam" id="PF16870">
    <property type="entry name" value="OxoGdeHyase_C"/>
    <property type="match status" value="1"/>
</dbReference>
<evidence type="ECO:0000256" key="4">
    <source>
        <dbReference type="ARBA" id="ARBA00006936"/>
    </source>
</evidence>
<dbReference type="Proteomes" id="UP001152797">
    <property type="component" value="Unassembled WGS sequence"/>
</dbReference>
<evidence type="ECO:0000256" key="5">
    <source>
        <dbReference type="ARBA" id="ARBA00008419"/>
    </source>
</evidence>
<evidence type="ECO:0000256" key="8">
    <source>
        <dbReference type="ARBA" id="ARBA00018193"/>
    </source>
</evidence>
<dbReference type="PANTHER" id="PTHR23152:SF35">
    <property type="entry name" value="2-OXOGLUTARATE DEHYDROGENASE E1 COMPONENT"/>
    <property type="match status" value="1"/>
</dbReference>
<comment type="similarity">
    <text evidence="4">Belongs to the alpha-ketoglutarate dehydrogenase family.</text>
</comment>
<dbReference type="SMART" id="SM00861">
    <property type="entry name" value="Transket_pyr"/>
    <property type="match status" value="1"/>
</dbReference>
<comment type="pathway">
    <text evidence="3">Carbohydrate degradation; pentose phosphate pathway; D-ribulose 5-phosphate from D-glucose 6-phosphate (oxidative stage): step 3/3.</text>
</comment>
<gene>
    <name evidence="17" type="ORF">C1SCF055_LOCUS35071</name>
</gene>
<dbReference type="SUPFAM" id="SSF48179">
    <property type="entry name" value="6-phosphogluconate dehydrogenase C-terminal domain-like"/>
    <property type="match status" value="1"/>
</dbReference>
<dbReference type="InterPro" id="IPR036291">
    <property type="entry name" value="NAD(P)-bd_dom_sf"/>
</dbReference>
<proteinExistence type="inferred from homology"/>
<evidence type="ECO:0000256" key="10">
    <source>
        <dbReference type="ARBA" id="ARBA00023002"/>
    </source>
</evidence>
<reference evidence="18 19" key="2">
    <citation type="submission" date="2024-05" db="EMBL/GenBank/DDBJ databases">
        <authorList>
            <person name="Chen Y."/>
            <person name="Shah S."/>
            <person name="Dougan E. K."/>
            <person name="Thang M."/>
            <person name="Chan C."/>
        </authorList>
    </citation>
    <scope>NUCLEOTIDE SEQUENCE [LARGE SCALE GENOMIC DNA]</scope>
</reference>
<evidence type="ECO:0000256" key="11">
    <source>
        <dbReference type="ARBA" id="ARBA00023052"/>
    </source>
</evidence>
<comment type="subunit">
    <text evidence="6">Homodimer.</text>
</comment>
<dbReference type="InterPro" id="IPR011603">
    <property type="entry name" value="2oxoglutarate_DH_E1"/>
</dbReference>
<dbReference type="InterPro" id="IPR006115">
    <property type="entry name" value="6PGDH_NADP-bd"/>
</dbReference>
<dbReference type="InterPro" id="IPR005475">
    <property type="entry name" value="Transketolase-like_Pyr-bd"/>
</dbReference>
<dbReference type="InterPro" id="IPR013328">
    <property type="entry name" value="6PGD_dom2"/>
</dbReference>
<dbReference type="GO" id="GO:0030976">
    <property type="term" value="F:thiamine pyrophosphate binding"/>
    <property type="evidence" value="ECO:0007669"/>
    <property type="project" value="InterPro"/>
</dbReference>
<dbReference type="InterPro" id="IPR029061">
    <property type="entry name" value="THDP-binding"/>
</dbReference>
<keyword evidence="9" id="KW-0521">NADP</keyword>
<dbReference type="CDD" id="cd02016">
    <property type="entry name" value="TPP_E1_OGDC_like"/>
    <property type="match status" value="1"/>
</dbReference>
<evidence type="ECO:0000256" key="12">
    <source>
        <dbReference type="ARBA" id="ARBA00023064"/>
    </source>
</evidence>
<keyword evidence="19" id="KW-1185">Reference proteome</keyword>
<feature type="domain" description="Transketolase-like pyrimidine-binding" evidence="15">
    <location>
        <begin position="593"/>
        <end position="847"/>
    </location>
</feature>
<dbReference type="SUPFAM" id="SSF51735">
    <property type="entry name" value="NAD(P)-binding Rossmann-fold domains"/>
    <property type="match status" value="1"/>
</dbReference>
<sequence length="1525" mass="170084">MRGGFQHIRVHLDRRCALSQWRRHSTTSENWLKEWHVSTRCFHLAQALRHRGHLAARLDPLRGKQSRQLSPKEPIHWRIGGSHGQKIPSIDVNRLLRNYPDSVDLSVFALESYAEDDPLPEGVNVPAFWGAAPGGRWTFRSFIDHLCGAYASTLSCEHQHIDNPIERIWLEERLEARVAQADVDQETQREALNRLLRASILESFLGEKFPEAKRFGLKGCEALLPALWALTEKANELGMEHLQLGMAHRGRLNVLVNFMGKRLKDVCSEFDEQNDLIGDLKYHLGTRGTCRNLHVQLTLAPNPSHLEAVDPVVLGMTRAKQDYMGDTDMRRVMGVLIHGDAAFCGQGILSECLQLSDLPAYTTGGTVHFVINNMVGFTTDPRAARSSYHCTNVAKVNDAPILHVNADDVDAVLFVSKLAAEYRQTFRKDVVVDLVCYRREGHSEAEDPSLTQPLSQRRMKEHLPVSQQYSELLVETGVLTQEQVERLRRHIQQEFEAERESQLEGSSFQNRPLRIERPVNLTGLPLSWLKMIGEAACRIPENVNAHKKVRETLEKRKAQLQQGRIDWPLAETLAIGSLILRFNPERHEELKTGLLVDSEGIPELHYRVHPPCHVRLSGQDVERGTFNQRHSIIHDQDSAIPYSMLSDLGLGDQSEAVVCNSSLSELAILGFEYGYSVEEGAGLALTMWEAQFGDFANCAQPIIDNFIASGEQKWGSESNLVMLLPHGLEGQGPEHSSARPERFLQLVDEDPDMLWPASEKELVEEKKHEARQTVHDVLEAIRAKDQSAVERSVHRLALLQENFDACRNLMVVYITTPANLFHVLRRQVHRSFAKPLVVMTGKNILLKHTPCRSPLEDMMSGTRFQRLIQEGGTGDNMNTETAGETDPMTCKRMIFCSGQVFYDLRSARDRRGLKGEVVLHRLEQLAPFPAMSVALVCSQYPHAELCWVQEEPKNMGPWSYVWPRLATALRELTPEGFGVPQDRAWRCIARPAAASPATPLWKMHKQEAASAARGDVWQRVSDIGIIGSGVMGSNLGLNIADKSYNGEKFHVSLYDLSAQQVQSVLAMNSSYSNLHGFGGKEKLKDFVTSLKRPRKAIMLVPAGKATDAVIEELAELFEKDDIIIDVGNANFRDQIRRAESLEARGLRFLGMGVSGGAEGARKGPAFFPGGTLSVWNDVRHIVEAAAAKAADGRPCATMNGKGGAGSCVKMYHNAGEYAVLQIWGEVHEVLKAYGVSGEAQAQLLESWKTKKGGRYDGLLASYMLDITVEVVKMKDSEAAGGSSDGSLLISRTMDKTDSKGTGLWSVVEALEAAVPAPSLVAAVLARQMSMLRSERMANATMVALPKVQQGSWSNELEEDLFWAAAFAIIASYAQMFQCLRKMDEKFEFGLKLPATIATFRAGCILQGFLLEPMTKAFEEKPDLENLLSAFEPEIREFLPRYKRLVSQITRDTCATVPCLFASLDYIQTMYLTEIPSAQCVSLQRDVFGRHGFERLDKEGRFNAQWPSLQQGDAVITSATSAPTGK</sequence>
<evidence type="ECO:0000259" key="16">
    <source>
        <dbReference type="SMART" id="SM01350"/>
    </source>
</evidence>
<evidence type="ECO:0000256" key="6">
    <source>
        <dbReference type="ARBA" id="ARBA00011738"/>
    </source>
</evidence>
<dbReference type="InterPro" id="IPR006114">
    <property type="entry name" value="6PGDH_C"/>
</dbReference>
<dbReference type="GO" id="GO:0004591">
    <property type="term" value="F:oxoglutarate dehydrogenase (succinyl-transferring) activity"/>
    <property type="evidence" value="ECO:0007669"/>
    <property type="project" value="TreeGrafter"/>
</dbReference>
<organism evidence="17">
    <name type="scientific">Cladocopium goreaui</name>
    <dbReference type="NCBI Taxonomy" id="2562237"/>
    <lineage>
        <taxon>Eukaryota</taxon>
        <taxon>Sar</taxon>
        <taxon>Alveolata</taxon>
        <taxon>Dinophyceae</taxon>
        <taxon>Suessiales</taxon>
        <taxon>Symbiodiniaceae</taxon>
        <taxon>Cladocopium</taxon>
    </lineage>
</organism>
<keyword evidence="12" id="KW-0311">Gluconate utilization</keyword>
<keyword evidence="13" id="KW-0570">Pentose shunt</keyword>
<dbReference type="GO" id="GO:0005739">
    <property type="term" value="C:mitochondrion"/>
    <property type="evidence" value="ECO:0007669"/>
    <property type="project" value="TreeGrafter"/>
</dbReference>
<dbReference type="EMBL" id="CAMXCT010004613">
    <property type="protein sequence ID" value="CAI4009735.1"/>
    <property type="molecule type" value="Genomic_DNA"/>
</dbReference>
<dbReference type="PANTHER" id="PTHR23152">
    <property type="entry name" value="2-OXOGLUTARATE DEHYDROGENASE"/>
    <property type="match status" value="1"/>
</dbReference>
<evidence type="ECO:0000313" key="19">
    <source>
        <dbReference type="Proteomes" id="UP001152797"/>
    </source>
</evidence>
<dbReference type="OrthoDB" id="413077at2759"/>
<evidence type="ECO:0000256" key="3">
    <source>
        <dbReference type="ARBA" id="ARBA00004874"/>
    </source>
</evidence>
<dbReference type="EMBL" id="CAMXCT020004613">
    <property type="protein sequence ID" value="CAL1163110.1"/>
    <property type="molecule type" value="Genomic_DNA"/>
</dbReference>
<dbReference type="FunFam" id="1.10.1040.10:FF:000032">
    <property type="entry name" value="6-phosphogluconate dehydrogenase, decarboxylating"/>
    <property type="match status" value="1"/>
</dbReference>
<evidence type="ECO:0000256" key="13">
    <source>
        <dbReference type="ARBA" id="ARBA00023126"/>
    </source>
</evidence>
<dbReference type="SUPFAM" id="SSF52518">
    <property type="entry name" value="Thiamin diphosphate-binding fold (THDP-binding)"/>
    <property type="match status" value="2"/>
</dbReference>
<dbReference type="GO" id="GO:0045252">
    <property type="term" value="C:oxoglutarate dehydrogenase complex"/>
    <property type="evidence" value="ECO:0007669"/>
    <property type="project" value="TreeGrafter"/>
</dbReference>